<dbReference type="Proteomes" id="UP001196509">
    <property type="component" value="Unassembled WGS sequence"/>
</dbReference>
<dbReference type="PANTHER" id="PTHR40661">
    <property type="match status" value="1"/>
</dbReference>
<feature type="coiled-coil region" evidence="4">
    <location>
        <begin position="101"/>
        <end position="128"/>
    </location>
</feature>
<evidence type="ECO:0000256" key="3">
    <source>
        <dbReference type="ARBA" id="ARBA00023163"/>
    </source>
</evidence>
<proteinExistence type="predicted"/>
<sequence>MAEQIVNQSFDIHDQDDTIGGRISRARDALELSTAQLARRLGVKTETVQAWENDRSEPRSNRVIMLAGMLGVSPTWLLTGIGELPSTPAVNSELHVMMTQLSKLKRAHASMGKMIDTLEQEAERMSRQLENQ</sequence>
<evidence type="ECO:0000256" key="2">
    <source>
        <dbReference type="ARBA" id="ARBA00023125"/>
    </source>
</evidence>
<dbReference type="InterPro" id="IPR001387">
    <property type="entry name" value="Cro/C1-type_HTH"/>
</dbReference>
<keyword evidence="1" id="KW-0805">Transcription regulation</keyword>
<organism evidence="6 7">
    <name type="scientific">Flavimaribacter sediminis</name>
    <dbReference type="NCBI Taxonomy" id="2865987"/>
    <lineage>
        <taxon>Bacteria</taxon>
        <taxon>Pseudomonadati</taxon>
        <taxon>Pseudomonadota</taxon>
        <taxon>Alphaproteobacteria</taxon>
        <taxon>Hyphomicrobiales</taxon>
        <taxon>Rhizobiaceae</taxon>
        <taxon>Flavimaribacter</taxon>
    </lineage>
</organism>
<dbReference type="Pfam" id="PF01381">
    <property type="entry name" value="HTH_3"/>
    <property type="match status" value="1"/>
</dbReference>
<dbReference type="SUPFAM" id="SSF47413">
    <property type="entry name" value="lambda repressor-like DNA-binding domains"/>
    <property type="match status" value="1"/>
</dbReference>
<evidence type="ECO:0000256" key="1">
    <source>
        <dbReference type="ARBA" id="ARBA00023015"/>
    </source>
</evidence>
<reference evidence="6" key="1">
    <citation type="submission" date="2021-08" db="EMBL/GenBank/DDBJ databases">
        <title>Hoeflea bacterium WL0058 sp. nov., isolated from the sediment.</title>
        <authorList>
            <person name="Wang L."/>
            <person name="Zhang D."/>
        </authorList>
    </citation>
    <scope>NUCLEOTIDE SEQUENCE</scope>
    <source>
        <strain evidence="6">WL0058</strain>
    </source>
</reference>
<dbReference type="PANTHER" id="PTHR40661:SF3">
    <property type="entry name" value="FELS-1 PROPHAGE TRANSCRIPTIONAL REGULATOR"/>
    <property type="match status" value="1"/>
</dbReference>
<dbReference type="AlphaFoldDB" id="A0AAE3D3T3"/>
<dbReference type="InterPro" id="IPR010982">
    <property type="entry name" value="Lambda_DNA-bd_dom_sf"/>
</dbReference>
<keyword evidence="2" id="KW-0238">DNA-binding</keyword>
<dbReference type="EMBL" id="JAICBX010000006">
    <property type="protein sequence ID" value="MBW8640417.1"/>
    <property type="molecule type" value="Genomic_DNA"/>
</dbReference>
<evidence type="ECO:0000256" key="4">
    <source>
        <dbReference type="SAM" id="Coils"/>
    </source>
</evidence>
<dbReference type="SMART" id="SM00530">
    <property type="entry name" value="HTH_XRE"/>
    <property type="match status" value="1"/>
</dbReference>
<gene>
    <name evidence="6" type="ORF">K1W69_24715</name>
</gene>
<evidence type="ECO:0000259" key="5">
    <source>
        <dbReference type="PROSITE" id="PS50943"/>
    </source>
</evidence>
<evidence type="ECO:0000313" key="7">
    <source>
        <dbReference type="Proteomes" id="UP001196509"/>
    </source>
</evidence>
<keyword evidence="3" id="KW-0804">Transcription</keyword>
<dbReference type="Gene3D" id="1.10.260.40">
    <property type="entry name" value="lambda repressor-like DNA-binding domains"/>
    <property type="match status" value="1"/>
</dbReference>
<accession>A0AAE3D3T3</accession>
<name>A0AAE3D3T3_9HYPH</name>
<comment type="caution">
    <text evidence="6">The sequence shown here is derived from an EMBL/GenBank/DDBJ whole genome shotgun (WGS) entry which is preliminary data.</text>
</comment>
<dbReference type="CDD" id="cd00093">
    <property type="entry name" value="HTH_XRE"/>
    <property type="match status" value="1"/>
</dbReference>
<keyword evidence="7" id="KW-1185">Reference proteome</keyword>
<feature type="domain" description="HTH cro/C1-type" evidence="5">
    <location>
        <begin position="23"/>
        <end position="77"/>
    </location>
</feature>
<evidence type="ECO:0000313" key="6">
    <source>
        <dbReference type="EMBL" id="MBW8640417.1"/>
    </source>
</evidence>
<dbReference type="PROSITE" id="PS50943">
    <property type="entry name" value="HTH_CROC1"/>
    <property type="match status" value="1"/>
</dbReference>
<protein>
    <submittedName>
        <fullName evidence="6">Helix-turn-helix domain-containing protein</fullName>
    </submittedName>
</protein>
<dbReference type="GO" id="GO:0003677">
    <property type="term" value="F:DNA binding"/>
    <property type="evidence" value="ECO:0007669"/>
    <property type="project" value="UniProtKB-KW"/>
</dbReference>
<keyword evidence="4" id="KW-0175">Coiled coil</keyword>